<dbReference type="KEGG" id="bbel:109476906"/>
<dbReference type="InterPro" id="IPR042307">
    <property type="entry name" value="Reeler_sf"/>
</dbReference>
<dbReference type="CDD" id="cd10051">
    <property type="entry name" value="Reelin_repeat_7_subrepeat_2"/>
    <property type="match status" value="1"/>
</dbReference>
<feature type="domain" description="EGF-like" evidence="18">
    <location>
        <begin position="2493"/>
        <end position="2524"/>
    </location>
</feature>
<feature type="domain" description="EGF-like" evidence="18">
    <location>
        <begin position="3221"/>
        <end position="3254"/>
    </location>
</feature>
<feature type="domain" description="EGF-like" evidence="18">
    <location>
        <begin position="2144"/>
        <end position="2176"/>
    </location>
</feature>
<proteinExistence type="inferred from homology"/>
<dbReference type="OrthoDB" id="1924787at2759"/>
<dbReference type="CDD" id="cd10045">
    <property type="entry name" value="Reelin_repeat_1_subrepeat_2"/>
    <property type="match status" value="1"/>
</dbReference>
<dbReference type="GeneID" id="109476906"/>
<keyword evidence="6" id="KW-0479">Metal-binding</keyword>
<dbReference type="PROSITE" id="PS00022">
    <property type="entry name" value="EGF_1"/>
    <property type="match status" value="7"/>
</dbReference>
<evidence type="ECO:0000313" key="20">
    <source>
        <dbReference type="Proteomes" id="UP000515135"/>
    </source>
</evidence>
<keyword evidence="8" id="KW-0720">Serine protease</keyword>
<dbReference type="GO" id="GO:0001764">
    <property type="term" value="P:neuron migration"/>
    <property type="evidence" value="ECO:0007669"/>
    <property type="project" value="InterPro"/>
</dbReference>
<dbReference type="GO" id="GO:0070325">
    <property type="term" value="F:lipoprotein particle receptor binding"/>
    <property type="evidence" value="ECO:0007669"/>
    <property type="project" value="InterPro"/>
</dbReference>
<dbReference type="GO" id="GO:0006508">
    <property type="term" value="P:proteolysis"/>
    <property type="evidence" value="ECO:0007669"/>
    <property type="project" value="UniProtKB-KW"/>
</dbReference>
<dbReference type="CDD" id="cd10052">
    <property type="entry name" value="Reelin_repeat_8_subrepeat_2"/>
    <property type="match status" value="1"/>
</dbReference>
<comment type="subcellular location">
    <subcellularLocation>
        <location evidence="1">Secreted</location>
        <location evidence="1">Extracellular space</location>
        <location evidence="1">Extracellular matrix</location>
    </subcellularLocation>
</comment>
<accession>A0A6P4ZRB4</accession>
<feature type="domain" description="Reelin" evidence="19">
    <location>
        <begin position="30"/>
        <end position="195"/>
    </location>
</feature>
<comment type="similarity">
    <text evidence="12">Belongs to the reelin family.</text>
</comment>
<sequence length="3431" mass="381950">MMEKWCRYICASVTMLLAVLLLLPHVADSQGLYPRPRMNPFFFLCNYQGHELADSQTGEVALSVTIEGSPTKYVPGEEYQVTISSSADFQGFLITGLYTSTSAVQSSHLSAFGLSAIGISSVQPFGSNFMCSIMHTHMSKAPRSSLTFLWVAPQAGTGCVNFLATATLDSTLLFKDMLAYQICEDGGPTEGPARPSLAVIHEDGVILRDDFDSSMDINTDVWSQLSGGIVGDQCGTVLHDNSLVFCEPKGTRQLISKALNLTTASVLQFSISAGTCTSESRDPSIVISYATFNEVDLDWHKIISMRAPTNGSTVTHVVHLPAEVRQDGICLRFLQETPHLRSEFKGCWAMDNVAIINAAARPTHLEDSFDPIDPGNWLFLPGGGIKHTCQSEGDAMGFWGTGEEDDWNYVSTRDLDLLVEADNTSQVEHFEEKLPDGWEVEGGSISTFCGILHSGSSLIFAGADKRSVCTPYMDTRDVGNIRFYFSMGGGSCDPAESADMEVEVYQSDSSSELVLTRLAYNAYKDVALVSVPVPISAQKRSTRFCVRQLAHKGLNRNVWALDEFQLLPRLPASVDHFAQFSVNIGCGSQHDAYSINVEFSTDHGRHWSLLQTECLPGSCVGAHWPYSTVYTSDTHRGWSRITVPLPYAALTSSTRFRWIQPHSTEHSRWALDNVYIGSHCPDMCSGRGHCSSQGCRCDLGYGGPACELSARINPNFLSESFNGRHLHNNPNFLVSDGGVLGFGCGVLASGKAAVFSGEGRRQLVTADLDSTNAKFLQFTLRIGSYSVLGSCRPPNRRQEGVLLHFSTDSGVTWQLLKELHFDEYKEPKIVSLTLPSEAHHPHTRFRWWQPRHSGANQDVWALDEVTMTTALYNTISLDFSNPLDVNNALSFHQGVIGHHCGRDNTLLYAGMYERDLVRYVETQSMQIGTSYMIQFDLVMGCGNQYNSTIDNRIYLEYSINHGLTWKPVVQECLPPNTGCSQYCSSSQYHPSEFVEWGRVTLPLSRRTWSSSTRFRLRQSYYSLADTWALSHLYIGQQCPHMCRGHGHCHNGNCRCDPGFSGSSCTPTTQLYNHIRSGFDSEVLLQAEWLVVQGGAIAPSNEGCGVIMSGSSLYFSGDGVRQLVSLDMDSTEVNFIQFYIRLGGGDPKECNSPDRREEGVLLQYSNDGGISWELLRELYYADYSSVRFVYVELPPEAMTPYTRFRWWQPQHSGHGFDQWALDGMYIGNIGTQVSENVVGDLSDPVSEVWMEVNNGAPGKYCGSHDSVLLFNTAEGNRFAITKDLDIRPGDVLQFRMNIGCTGSFTSAYPILLEYSHDAGVTWSPVSQPCYPATSTGQECDGSNWDFHEGSAYYQGDFKNWRTVVIQVSEKLAAHRSRFRWLQQIESNAAAPVFAIDDVYVGPACPDMCSGHGTCSNQQCTCQAGYSGPTCTPNIPHPAGFRDRFDDVYISAWWEFVHGGHLGTGCGAIADGNSLYFDGQGTREARTVSLDTTSIKVLQFFIRIGSTNEKASRCLPPKSRNEGVIIQYSNDNGVTWVLLRELDYASYSQAPQFVNIELPLAAKTPSTAFRWWQPLMERDAERTQWALDNVLIGMNDTSMFGFHDNFNPMQHNSWYMVQNAVVKATCGSAVGLMFTSDRDSPRYAETIDFHVTSSTFLQFDLVMGCGDVYTPASQVELQYSLNMGRTWRLVWEACIPPAIGCDSYQQGSVYKSEAYSNWTRVTVYLPPPASSPNTRFRWTQPRFNPSKDMWAIDNIYLGDGCPWMCSGHGKCDKGVCICDPGYVGVFCVPEKPLPRQLKDTFDGDSSNRQWLQVLGATRGSSCGILSSGAALVFRKGGIRMLVTHDLDCTQAQDIQFTFQFGCTDQSRTATPRSRGILLQYSNNGGITWQLLQELYSISYQPAHFISINLPTAVNTNATRFRFWQPEHSGAGRDVWSLDNVFIGGNNINPTVLQETFDPQPQDDLWLFYPGGQPGGFCTEKDDGKGTISGNSISRGDYGFRDFDASALKTPRTALVFSNRTVEGERSIVSRDIEVTDNTVLQFQINVGCSTSGSERDPVRLEFSRDHGMTWHLLQPHCFGHAMVDPACHHQLREATVYYSGATANWQQVVIPLANLHLCGTARFRWYQGVFFARDRPPSWAVDDVYIGPGCPGMCNGHGTCVNGARCQCDHGYEEPNCYAAVQNPTFLKESFEGDMDGTKFLQWSGGEITRKCGTLITGSSLHFTSSGLRMLVTVDLDLTHASSLQFFIRLGCGHSSPSPRNNPVLLQYSTNGGLVWRVLEEMTFGNHSNTPQYIVIEIPQLARSNSTRLRWWQPSERGVYLDDWAIDQVVIAGDVNGVPAIQSDFAGEGETNWMLYPGSIMEPVCGSKGKALHFSGNDKMRYAVSSDVVVNEFTFIQFDLAMGCKEQADCYGVELEYSLDMGKSWDIVLRDCLPLDVDCNKYYLRSVFTSDVYHGWNRITLPLPPHTRSRSTRFRWRQPDGFDPQQSWAITNIYIGDECMGMCSGHGRCDVGICICDPGWRGEHCDVGIHTLPGHLKDTFTTPPLPTRWHRVNGGQLSQHCGVVASGQALHFYKSCTRQLETVDLDLTSAQYVQFYFLYGCLSPPHSRNQSVFLEFSSNGGITWHILSELFFDQYKTPSFISVSLPPAAQYNATRLRWRQLQHGGYGQNDWAIDNVFISGTEPYHNQLKDNFNKGSMKHHWLFYDNTDLGHFCGSTNNVLVCGHMPSENVSVTTHDIIPEPGSMVQFKISLGCNASWEYAVHPVHLLYSTDYGVSWTHLVPQCLPSDPQCPGGVSQPSVYYSTDGWQRITIPVPDYLLSKSIRLRWYQEREDSNPMNLWALDDVYIGPSCPAMCNGHGQCRYPSCICDEGYTGDSCKPTVPPLTTLKESFPPGGLRSDQWLFVEGGQPGQGCGVLAAGDGLYFSGPGLRQVVTTDMDLRGSTFLQYHAQIGSEDDTAECRKPRAREESVLLQYSVDGGITWTLLHELDHEHYTSPQQDYITLPAEARTASTRLRWWQPVGRRNQHVSIDDPMAEWALDDIMVGGADINPSSLWETFEFLPNNALWEFWPNGGVSEEACGNVGGLMTWSNQQSDGTANTITTMPLIVSEGYVLQFKIVVGCGMSDADRCASTLPVLLEFSTDPQYRQWEPVLSECLPANDNSIDCLPYHYHEQSQFSADNFGAWTRVTIRLPDKVISSTTQFHWTQLTSPLQPAPQWAVDDVYVGEACDENLCGGHGHCGDGGKCACDDGYQGERCEPTVNKVWNHLKDGFDKGASKTMWSHVHGGAIGQGCGPLHPYGQLKSLYFNGCGVREVRSVELDTTMSSKIMFVLQIGSRDQTPTCNINLDSAQAPNKAVVLQYSTNNGIDWYLIKSHDPAEFMRPQRVSYNIPQPARTRATVFRWWQPEHDGKGHDQWAIDNVELVLPRRHQRRQGK</sequence>
<dbReference type="GO" id="GO:0007155">
    <property type="term" value="P:cell adhesion"/>
    <property type="evidence" value="ECO:0007669"/>
    <property type="project" value="UniProtKB-KW"/>
</dbReference>
<feature type="disulfide bond" evidence="16">
    <location>
        <begin position="2497"/>
        <end position="2507"/>
    </location>
</feature>
<dbReference type="PANTHER" id="PTHR11841">
    <property type="entry name" value="REELIN"/>
    <property type="match status" value="1"/>
</dbReference>
<dbReference type="CDD" id="cd00054">
    <property type="entry name" value="EGF_CA"/>
    <property type="match status" value="1"/>
</dbReference>
<reference evidence="21" key="1">
    <citation type="submission" date="2025-08" db="UniProtKB">
        <authorList>
            <consortium name="RefSeq"/>
        </authorList>
    </citation>
    <scope>IDENTIFICATION</scope>
    <source>
        <tissue evidence="21">Gonad</tissue>
    </source>
</reference>
<comment type="function">
    <text evidence="15">Extracellular matrix serine protease secreted by pioneer neurons that plays a role in layering of neurons in the cerebral cortex and cerebellum by coordinating cell positioning during neurodevelopment. Regulates microtubule function in neurons and neuronal migration. Binding to the extracellular domains of lipoprotein receptors VLDLR and LRP8/APOER2 induces tyrosine phosphorylation of DAB1 and modulation of TAU phosphorylation. Affects migration of sympathetic preganglionic neurons in the spinal cord, where it seems to act as a barrier to neuronal migration. Enzymatic activity is important for the modulation of cell adhesion.</text>
</comment>
<evidence type="ECO:0000256" key="12">
    <source>
        <dbReference type="ARBA" id="ARBA00023773"/>
    </source>
</evidence>
<evidence type="ECO:0000256" key="14">
    <source>
        <dbReference type="ARBA" id="ARBA00044961"/>
    </source>
</evidence>
<keyword evidence="10" id="KW-0106">Calcium</keyword>
<evidence type="ECO:0000256" key="5">
    <source>
        <dbReference type="ARBA" id="ARBA00022670"/>
    </source>
</evidence>
<evidence type="ECO:0000256" key="17">
    <source>
        <dbReference type="SAM" id="SignalP"/>
    </source>
</evidence>
<feature type="disulfide bond" evidence="16">
    <location>
        <begin position="1420"/>
        <end position="1429"/>
    </location>
</feature>
<evidence type="ECO:0000256" key="7">
    <source>
        <dbReference type="ARBA" id="ARBA00022801"/>
    </source>
</evidence>
<keyword evidence="5" id="KW-0645">Protease</keyword>
<protein>
    <recommendedName>
        <fullName evidence="13">Reelin</fullName>
    </recommendedName>
</protein>
<evidence type="ECO:0000256" key="10">
    <source>
        <dbReference type="ARBA" id="ARBA00022837"/>
    </source>
</evidence>
<dbReference type="CDD" id="cd10037">
    <property type="entry name" value="Reelin_repeat_1_subrepeat_1"/>
    <property type="match status" value="1"/>
</dbReference>
<dbReference type="PANTHER" id="PTHR11841:SF1">
    <property type="entry name" value="REELIN"/>
    <property type="match status" value="1"/>
</dbReference>
<dbReference type="InterPro" id="IPR034968">
    <property type="entry name" value="Reelin"/>
</dbReference>
<dbReference type="RefSeq" id="XP_019633482.1">
    <property type="nucleotide sequence ID" value="XM_019777923.1"/>
</dbReference>
<dbReference type="GO" id="GO:0046872">
    <property type="term" value="F:metal ion binding"/>
    <property type="evidence" value="ECO:0007669"/>
    <property type="project" value="UniProtKB-KW"/>
</dbReference>
<dbReference type="CDD" id="cd10046">
    <property type="entry name" value="Reelin_repeat_2_subrepeat_2"/>
    <property type="match status" value="1"/>
</dbReference>
<dbReference type="SMART" id="SM00181">
    <property type="entry name" value="EGF"/>
    <property type="match status" value="7"/>
</dbReference>
<feature type="disulfide bond" evidence="16">
    <location>
        <begin position="1403"/>
        <end position="1413"/>
    </location>
</feature>
<dbReference type="Gene3D" id="2.60.40.4060">
    <property type="entry name" value="Reeler domain"/>
    <property type="match status" value="1"/>
</dbReference>
<name>A0A6P4ZRB4_BRABE</name>
<dbReference type="Gene3D" id="2.60.120.260">
    <property type="entry name" value="Galactose-binding domain-like"/>
    <property type="match status" value="19"/>
</dbReference>
<dbReference type="Pfam" id="PF23106">
    <property type="entry name" value="EGF_Teneurin"/>
    <property type="match status" value="2"/>
</dbReference>
<dbReference type="GO" id="GO:0008236">
    <property type="term" value="F:serine-type peptidase activity"/>
    <property type="evidence" value="ECO:0007669"/>
    <property type="project" value="UniProtKB-KW"/>
</dbReference>
<evidence type="ECO:0000259" key="18">
    <source>
        <dbReference type="PROSITE" id="PS50026"/>
    </source>
</evidence>
<evidence type="ECO:0000256" key="15">
    <source>
        <dbReference type="ARBA" id="ARBA00046064"/>
    </source>
</evidence>
<evidence type="ECO:0000256" key="3">
    <source>
        <dbReference type="ARBA" id="ARBA00022525"/>
    </source>
</evidence>
<keyword evidence="3" id="KW-0964">Secreted</keyword>
<evidence type="ECO:0000313" key="21">
    <source>
        <dbReference type="RefSeq" id="XP_019633482.1"/>
    </source>
</evidence>
<keyword evidence="9" id="KW-0862">Zinc</keyword>
<feature type="disulfide bond" evidence="16">
    <location>
        <begin position="2166"/>
        <end position="2175"/>
    </location>
</feature>
<feature type="chain" id="PRO_5028373350" description="Reelin" evidence="17">
    <location>
        <begin position="30"/>
        <end position="3431"/>
    </location>
</feature>
<dbReference type="FunFam" id="2.60.120.260:FF:000028">
    <property type="entry name" value="Reelin"/>
    <property type="match status" value="1"/>
</dbReference>
<keyword evidence="4" id="KW-0272">Extracellular matrix</keyword>
<feature type="disulfide bond" evidence="16">
    <location>
        <begin position="3244"/>
        <end position="3253"/>
    </location>
</feature>
<organism evidence="20 21">
    <name type="scientific">Branchiostoma belcheri</name>
    <name type="common">Amphioxus</name>
    <dbReference type="NCBI Taxonomy" id="7741"/>
    <lineage>
        <taxon>Eukaryota</taxon>
        <taxon>Metazoa</taxon>
        <taxon>Chordata</taxon>
        <taxon>Cephalochordata</taxon>
        <taxon>Leptocardii</taxon>
        <taxon>Amphioxiformes</taxon>
        <taxon>Branchiostomatidae</taxon>
        <taxon>Branchiostoma</taxon>
    </lineage>
</organism>
<comment type="caution">
    <text evidence="16">Lacks conserved residue(s) required for the propagation of feature annotation.</text>
</comment>
<dbReference type="CDD" id="cd08544">
    <property type="entry name" value="Reeler"/>
    <property type="match status" value="1"/>
</dbReference>
<keyword evidence="17" id="KW-0732">Signal</keyword>
<dbReference type="Proteomes" id="UP000515135">
    <property type="component" value="Unplaced"/>
</dbReference>
<dbReference type="GO" id="GO:0007417">
    <property type="term" value="P:central nervous system development"/>
    <property type="evidence" value="ECO:0007669"/>
    <property type="project" value="InterPro"/>
</dbReference>
<evidence type="ECO:0000256" key="6">
    <source>
        <dbReference type="ARBA" id="ARBA00022723"/>
    </source>
</evidence>
<dbReference type="Pfam" id="PF02014">
    <property type="entry name" value="Reeler"/>
    <property type="match status" value="1"/>
</dbReference>
<evidence type="ECO:0000256" key="11">
    <source>
        <dbReference type="ARBA" id="ARBA00022889"/>
    </source>
</evidence>
<dbReference type="SUPFAM" id="SSF50939">
    <property type="entry name" value="Sialidases"/>
    <property type="match status" value="2"/>
</dbReference>
<dbReference type="InterPro" id="IPR000742">
    <property type="entry name" value="EGF"/>
</dbReference>
<dbReference type="PROSITE" id="PS01186">
    <property type="entry name" value="EGF_2"/>
    <property type="match status" value="8"/>
</dbReference>
<evidence type="ECO:0000256" key="4">
    <source>
        <dbReference type="ARBA" id="ARBA00022530"/>
    </source>
</evidence>
<dbReference type="InterPro" id="IPR002861">
    <property type="entry name" value="Reeler_dom"/>
</dbReference>
<evidence type="ECO:0000256" key="8">
    <source>
        <dbReference type="ARBA" id="ARBA00022825"/>
    </source>
</evidence>
<keyword evidence="20" id="KW-1185">Reference proteome</keyword>
<evidence type="ECO:0000256" key="13">
    <source>
        <dbReference type="ARBA" id="ARBA00023900"/>
    </source>
</evidence>
<gene>
    <name evidence="21" type="primary">LOC109476906</name>
</gene>
<dbReference type="InterPro" id="IPR036278">
    <property type="entry name" value="Sialidase_sf"/>
</dbReference>
<dbReference type="PROSITE" id="PS51019">
    <property type="entry name" value="REELIN"/>
    <property type="match status" value="1"/>
</dbReference>
<keyword evidence="11" id="KW-0130">Cell adhesion</keyword>
<dbReference type="CDD" id="cd10036">
    <property type="entry name" value="Reelin_subrepeat_Nt"/>
    <property type="match status" value="1"/>
</dbReference>
<feature type="signal peptide" evidence="17">
    <location>
        <begin position="1"/>
        <end position="29"/>
    </location>
</feature>
<dbReference type="Pfam" id="PF21471">
    <property type="entry name" value="Reelin_subrepeat-B"/>
    <property type="match status" value="18"/>
</dbReference>
<dbReference type="CDD" id="cd08526">
    <property type="entry name" value="Reelin_subrepeat_2"/>
    <property type="match status" value="1"/>
</dbReference>
<evidence type="ECO:0000256" key="9">
    <source>
        <dbReference type="ARBA" id="ARBA00022833"/>
    </source>
</evidence>
<dbReference type="SUPFAM" id="SSF57196">
    <property type="entry name" value="EGF/Laminin"/>
    <property type="match status" value="1"/>
</dbReference>
<keyword evidence="16" id="KW-0245">EGF-like domain</keyword>
<evidence type="ECO:0000256" key="16">
    <source>
        <dbReference type="PROSITE-ProRule" id="PRU00076"/>
    </source>
</evidence>
<feature type="disulfide bond" evidence="16">
    <location>
        <begin position="2148"/>
        <end position="2158"/>
    </location>
</feature>
<keyword evidence="2" id="KW-0217">Developmental protein</keyword>
<evidence type="ECO:0000256" key="1">
    <source>
        <dbReference type="ARBA" id="ARBA00004498"/>
    </source>
</evidence>
<dbReference type="InterPro" id="IPR049419">
    <property type="entry name" value="Reelin_subrepeat-B"/>
</dbReference>
<dbReference type="FunFam" id="2.60.120.260:FF:000003">
    <property type="entry name" value="Reelin"/>
    <property type="match status" value="6"/>
</dbReference>
<evidence type="ECO:0000259" key="19">
    <source>
        <dbReference type="PROSITE" id="PS51019"/>
    </source>
</evidence>
<comment type="subunit">
    <text evidence="14">Oligomer of disulfide-linked homodimers.</text>
</comment>
<feature type="disulfide bond" evidence="16">
    <location>
        <begin position="2514"/>
        <end position="2523"/>
    </location>
</feature>
<keyword evidence="7" id="KW-0378">Hydrolase</keyword>
<feature type="domain" description="EGF-like" evidence="18">
    <location>
        <begin position="1399"/>
        <end position="1430"/>
    </location>
</feature>
<dbReference type="FunFam" id="2.60.120.260:FF:000041">
    <property type="entry name" value="Reelin"/>
    <property type="match status" value="1"/>
</dbReference>
<evidence type="ECO:0000256" key="2">
    <source>
        <dbReference type="ARBA" id="ARBA00022473"/>
    </source>
</evidence>
<keyword evidence="16" id="KW-1015">Disulfide bond</keyword>
<dbReference type="PROSITE" id="PS50026">
    <property type="entry name" value="EGF_3"/>
    <property type="match status" value="4"/>
</dbReference>